<dbReference type="CDD" id="cd07978">
    <property type="entry name" value="HFD_TAF13"/>
    <property type="match status" value="1"/>
</dbReference>
<evidence type="ECO:0000256" key="4">
    <source>
        <dbReference type="ARBA" id="ARBA00023242"/>
    </source>
</evidence>
<protein>
    <recommendedName>
        <fullName evidence="6">Transcription initiation factor TFIID subunit 13</fullName>
    </recommendedName>
</protein>
<evidence type="ECO:0000256" key="6">
    <source>
        <dbReference type="ARBA" id="ARBA00040136"/>
    </source>
</evidence>
<evidence type="ECO:0000256" key="5">
    <source>
        <dbReference type="ARBA" id="ARBA00038392"/>
    </source>
</evidence>
<dbReference type="Proteomes" id="UP000182658">
    <property type="component" value="Unassembled WGS sequence"/>
</dbReference>
<name>A0A1J7J3W0_9PEZI</name>
<dbReference type="OrthoDB" id="10266074at2759"/>
<dbReference type="AlphaFoldDB" id="A0A1J7J3W0"/>
<dbReference type="EMBL" id="KV875099">
    <property type="protein sequence ID" value="OIW27969.1"/>
    <property type="molecule type" value="Genomic_DNA"/>
</dbReference>
<accession>A0A1J7J3W0</accession>
<dbReference type="FunCoup" id="A0A1J7J3W0">
    <property type="interactions" value="368"/>
</dbReference>
<keyword evidence="9" id="KW-1185">Reference proteome</keyword>
<feature type="compositionally biased region" description="Low complexity" evidence="7">
    <location>
        <begin position="128"/>
        <end position="137"/>
    </location>
</feature>
<dbReference type="InParanoid" id="A0A1J7J3W0"/>
<dbReference type="Pfam" id="PF02269">
    <property type="entry name" value="TFIID-18kDa"/>
    <property type="match status" value="1"/>
</dbReference>
<dbReference type="SUPFAM" id="SSF47113">
    <property type="entry name" value="Histone-fold"/>
    <property type="match status" value="1"/>
</dbReference>
<organism evidence="8 9">
    <name type="scientific">Coniochaeta ligniaria NRRL 30616</name>
    <dbReference type="NCBI Taxonomy" id="1408157"/>
    <lineage>
        <taxon>Eukaryota</taxon>
        <taxon>Fungi</taxon>
        <taxon>Dikarya</taxon>
        <taxon>Ascomycota</taxon>
        <taxon>Pezizomycotina</taxon>
        <taxon>Sordariomycetes</taxon>
        <taxon>Sordariomycetidae</taxon>
        <taxon>Coniochaetales</taxon>
        <taxon>Coniochaetaceae</taxon>
        <taxon>Coniochaeta</taxon>
    </lineage>
</organism>
<evidence type="ECO:0000313" key="9">
    <source>
        <dbReference type="Proteomes" id="UP000182658"/>
    </source>
</evidence>
<gene>
    <name evidence="8" type="ORF">CONLIGDRAFT_456418</name>
</gene>
<reference evidence="8 9" key="1">
    <citation type="submission" date="2016-10" db="EMBL/GenBank/DDBJ databases">
        <title>Draft genome sequence of Coniochaeta ligniaria NRRL30616, a lignocellulolytic fungus for bioabatement of inhibitors in plant biomass hydrolysates.</title>
        <authorList>
            <consortium name="DOE Joint Genome Institute"/>
            <person name="Jimenez D.J."/>
            <person name="Hector R.E."/>
            <person name="Riley R."/>
            <person name="Sun H."/>
            <person name="Grigoriev I.V."/>
            <person name="Van Elsas J.D."/>
            <person name="Nichols N.N."/>
        </authorList>
    </citation>
    <scope>NUCLEOTIDE SEQUENCE [LARGE SCALE GENOMIC DNA]</scope>
    <source>
        <strain evidence="8 9">NRRL 30616</strain>
    </source>
</reference>
<evidence type="ECO:0000256" key="2">
    <source>
        <dbReference type="ARBA" id="ARBA00023015"/>
    </source>
</evidence>
<dbReference type="PANTHER" id="PTHR11380:SF5">
    <property type="entry name" value="TRANSCRIPTION INITIATION FACTOR TFIID SUBUNIT 13"/>
    <property type="match status" value="1"/>
</dbReference>
<dbReference type="GO" id="GO:0005669">
    <property type="term" value="C:transcription factor TFIID complex"/>
    <property type="evidence" value="ECO:0007669"/>
    <property type="project" value="TreeGrafter"/>
</dbReference>
<dbReference type="STRING" id="1408157.A0A1J7J3W0"/>
<evidence type="ECO:0000256" key="7">
    <source>
        <dbReference type="SAM" id="MobiDB-lite"/>
    </source>
</evidence>
<keyword evidence="2" id="KW-0805">Transcription regulation</keyword>
<sequence>MEPRARAGKNVGKMTFAHNELAQLLYGHGDVKNPLPETVRVLDEIATEFIQGISFEATRTAHHAGRQKVKFEDFEFSMRKNPMFMGKIRETFEKKREIDRARHIMNEDDAIIKEANKAEKKAAKAAAKAAAKEAAANGLLPPAGRNEEELGEADDDAQAEADALGTSSKRRRLE</sequence>
<feature type="compositionally biased region" description="Acidic residues" evidence="7">
    <location>
        <begin position="149"/>
        <end position="159"/>
    </location>
</feature>
<evidence type="ECO:0000256" key="3">
    <source>
        <dbReference type="ARBA" id="ARBA00023163"/>
    </source>
</evidence>
<dbReference type="InterPro" id="IPR009072">
    <property type="entry name" value="Histone-fold"/>
</dbReference>
<proteinExistence type="inferred from homology"/>
<dbReference type="InterPro" id="IPR003195">
    <property type="entry name" value="TFIID_TAF13"/>
</dbReference>
<keyword evidence="4" id="KW-0539">Nucleus</keyword>
<keyword evidence="3" id="KW-0804">Transcription</keyword>
<evidence type="ECO:0000256" key="1">
    <source>
        <dbReference type="ARBA" id="ARBA00004123"/>
    </source>
</evidence>
<dbReference type="Gene3D" id="1.10.20.10">
    <property type="entry name" value="Histone, subunit A"/>
    <property type="match status" value="1"/>
</dbReference>
<dbReference type="GO" id="GO:0046982">
    <property type="term" value="F:protein heterodimerization activity"/>
    <property type="evidence" value="ECO:0007669"/>
    <property type="project" value="InterPro"/>
</dbReference>
<feature type="region of interest" description="Disordered" evidence="7">
    <location>
        <begin position="128"/>
        <end position="174"/>
    </location>
</feature>
<comment type="similarity">
    <text evidence="5">Belongs to the TAF13 family.</text>
</comment>
<dbReference type="PANTHER" id="PTHR11380">
    <property type="entry name" value="TRANSCRIPTION INITIATION FACTOR TFIID/SUPT3-RELATED"/>
    <property type="match status" value="1"/>
</dbReference>
<evidence type="ECO:0000313" key="8">
    <source>
        <dbReference type="EMBL" id="OIW27969.1"/>
    </source>
</evidence>
<dbReference type="GO" id="GO:0051123">
    <property type="term" value="P:RNA polymerase II preinitiation complex assembly"/>
    <property type="evidence" value="ECO:0007669"/>
    <property type="project" value="TreeGrafter"/>
</dbReference>
<comment type="subcellular location">
    <subcellularLocation>
        <location evidence="1">Nucleus</location>
    </subcellularLocation>
</comment>